<organism evidence="1 2">
    <name type="scientific">Ilyodon furcidens</name>
    <name type="common">goldbreast splitfin</name>
    <dbReference type="NCBI Taxonomy" id="33524"/>
    <lineage>
        <taxon>Eukaryota</taxon>
        <taxon>Metazoa</taxon>
        <taxon>Chordata</taxon>
        <taxon>Craniata</taxon>
        <taxon>Vertebrata</taxon>
        <taxon>Euteleostomi</taxon>
        <taxon>Actinopterygii</taxon>
        <taxon>Neopterygii</taxon>
        <taxon>Teleostei</taxon>
        <taxon>Neoteleostei</taxon>
        <taxon>Acanthomorphata</taxon>
        <taxon>Ovalentaria</taxon>
        <taxon>Atherinomorphae</taxon>
        <taxon>Cyprinodontiformes</taxon>
        <taxon>Goodeidae</taxon>
        <taxon>Ilyodon</taxon>
    </lineage>
</organism>
<name>A0ABV0UP02_9TELE</name>
<proteinExistence type="predicted"/>
<protein>
    <submittedName>
        <fullName evidence="1">Uncharacterized protein</fullName>
    </submittedName>
</protein>
<dbReference type="EMBL" id="JAHRIQ010073617">
    <property type="protein sequence ID" value="MEQ2245557.1"/>
    <property type="molecule type" value="Genomic_DNA"/>
</dbReference>
<comment type="caution">
    <text evidence="1">The sequence shown here is derived from an EMBL/GenBank/DDBJ whole genome shotgun (WGS) entry which is preliminary data.</text>
</comment>
<evidence type="ECO:0000313" key="2">
    <source>
        <dbReference type="Proteomes" id="UP001482620"/>
    </source>
</evidence>
<keyword evidence="2" id="KW-1185">Reference proteome</keyword>
<reference evidence="1 2" key="1">
    <citation type="submission" date="2021-06" db="EMBL/GenBank/DDBJ databases">
        <authorList>
            <person name="Palmer J.M."/>
        </authorList>
    </citation>
    <scope>NUCLEOTIDE SEQUENCE [LARGE SCALE GENOMIC DNA]</scope>
    <source>
        <strain evidence="2">if_2019</strain>
        <tissue evidence="1">Muscle</tissue>
    </source>
</reference>
<dbReference type="Proteomes" id="UP001482620">
    <property type="component" value="Unassembled WGS sequence"/>
</dbReference>
<sequence length="125" mass="14190">MESKSAKKRLGSEKTPFTVSMYRHTFFFHSSNYPIFSSCQVPTCSYTLPRTYPVLILILPLFHTPLFSHLPSPPFLVTTSLVRSVIRTGQTMVALLNIFENPGQAQLLFIQYCGPSHLRHSWAKG</sequence>
<gene>
    <name evidence="1" type="ORF">ILYODFUR_029147</name>
</gene>
<evidence type="ECO:0000313" key="1">
    <source>
        <dbReference type="EMBL" id="MEQ2245557.1"/>
    </source>
</evidence>
<accession>A0ABV0UP02</accession>